<dbReference type="RefSeq" id="WP_309562525.1">
    <property type="nucleotide sequence ID" value="NZ_JAVJIU010000004.1"/>
</dbReference>
<dbReference type="EMBL" id="JAVJIU010000004">
    <property type="protein sequence ID" value="MDR5591667.1"/>
    <property type="molecule type" value="Genomic_DNA"/>
</dbReference>
<evidence type="ECO:0000313" key="2">
    <source>
        <dbReference type="Proteomes" id="UP001257234"/>
    </source>
</evidence>
<organism evidence="1 2">
    <name type="scientific">Christiangramia sediminicola</name>
    <dbReference type="NCBI Taxonomy" id="3073267"/>
    <lineage>
        <taxon>Bacteria</taxon>
        <taxon>Pseudomonadati</taxon>
        <taxon>Bacteroidota</taxon>
        <taxon>Flavobacteriia</taxon>
        <taxon>Flavobacteriales</taxon>
        <taxon>Flavobacteriaceae</taxon>
        <taxon>Christiangramia</taxon>
    </lineage>
</organism>
<evidence type="ECO:0000313" key="1">
    <source>
        <dbReference type="EMBL" id="MDR5591667.1"/>
    </source>
</evidence>
<comment type="caution">
    <text evidence="1">The sequence shown here is derived from an EMBL/GenBank/DDBJ whole genome shotgun (WGS) entry which is preliminary data.</text>
</comment>
<proteinExistence type="predicted"/>
<keyword evidence="2" id="KW-1185">Reference proteome</keyword>
<sequence>MKIKLLQNKLFIKNKFIYQTPGDINGFGLIPIGIIIIWNSSEIKSNSNLVLLDQDYELKWTIQSKKYPRDFCPIIDFEYSESKIVVYRQCGIEETIDINTGKILKSELVK</sequence>
<reference evidence="2" key="1">
    <citation type="submission" date="2023-07" db="EMBL/GenBank/DDBJ databases">
        <title>Christiangramia sp. SM2212., a novel bacterium of the family Flavobacteriaceae isolated from the sea sediment.</title>
        <authorList>
            <person name="Wang J."/>
            <person name="Zhang X."/>
        </authorList>
    </citation>
    <scope>NUCLEOTIDE SEQUENCE [LARGE SCALE GENOMIC DNA]</scope>
    <source>
        <strain evidence="2">SM2212</strain>
    </source>
</reference>
<dbReference type="Proteomes" id="UP001257234">
    <property type="component" value="Unassembled WGS sequence"/>
</dbReference>
<name>A0ABU1ETF7_9FLAO</name>
<gene>
    <name evidence="1" type="ORF">RE431_13550</name>
</gene>
<protein>
    <submittedName>
        <fullName evidence="1">Uncharacterized protein</fullName>
    </submittedName>
</protein>
<accession>A0ABU1ETF7</accession>